<dbReference type="AlphaFoldDB" id="A0AAV6IVA6"/>
<feature type="region of interest" description="Disordered" evidence="1">
    <location>
        <begin position="1"/>
        <end position="35"/>
    </location>
</feature>
<dbReference type="Proteomes" id="UP000823749">
    <property type="component" value="Chromosome 9"/>
</dbReference>
<organism evidence="2 3">
    <name type="scientific">Rhododendron griersonianum</name>
    <dbReference type="NCBI Taxonomy" id="479676"/>
    <lineage>
        <taxon>Eukaryota</taxon>
        <taxon>Viridiplantae</taxon>
        <taxon>Streptophyta</taxon>
        <taxon>Embryophyta</taxon>
        <taxon>Tracheophyta</taxon>
        <taxon>Spermatophyta</taxon>
        <taxon>Magnoliopsida</taxon>
        <taxon>eudicotyledons</taxon>
        <taxon>Gunneridae</taxon>
        <taxon>Pentapetalae</taxon>
        <taxon>asterids</taxon>
        <taxon>Ericales</taxon>
        <taxon>Ericaceae</taxon>
        <taxon>Ericoideae</taxon>
        <taxon>Rhodoreae</taxon>
        <taxon>Rhododendron</taxon>
    </lineage>
</organism>
<accession>A0AAV6IVA6</accession>
<evidence type="ECO:0000313" key="2">
    <source>
        <dbReference type="EMBL" id="KAG5531478.1"/>
    </source>
</evidence>
<reference evidence="2" key="1">
    <citation type="submission" date="2020-08" db="EMBL/GenBank/DDBJ databases">
        <title>Plant Genome Project.</title>
        <authorList>
            <person name="Zhang R.-G."/>
        </authorList>
    </citation>
    <scope>NUCLEOTIDE SEQUENCE</scope>
    <source>
        <strain evidence="2">WSP0</strain>
        <tissue evidence="2">Leaf</tissue>
    </source>
</reference>
<sequence length="86" mass="9362">MKDNETQSLLPPGPPRRIIQQFRKSRKSTAEGPLDYRNENKLAEVKEVFSAIAPAVGLSVSLAVGQSSIPDEILELGKDAIDSLND</sequence>
<keyword evidence="3" id="KW-1185">Reference proteome</keyword>
<evidence type="ECO:0000313" key="3">
    <source>
        <dbReference type="Proteomes" id="UP000823749"/>
    </source>
</evidence>
<gene>
    <name evidence="2" type="ORF">RHGRI_026187</name>
</gene>
<name>A0AAV6IVA6_9ERIC</name>
<dbReference type="EMBL" id="JACTNZ010000009">
    <property type="protein sequence ID" value="KAG5531478.1"/>
    <property type="molecule type" value="Genomic_DNA"/>
</dbReference>
<evidence type="ECO:0000256" key="1">
    <source>
        <dbReference type="SAM" id="MobiDB-lite"/>
    </source>
</evidence>
<comment type="caution">
    <text evidence="2">The sequence shown here is derived from an EMBL/GenBank/DDBJ whole genome shotgun (WGS) entry which is preliminary data.</text>
</comment>
<protein>
    <submittedName>
        <fullName evidence="2">Uncharacterized protein</fullName>
    </submittedName>
</protein>
<proteinExistence type="predicted"/>